<protein>
    <recommendedName>
        <fullName evidence="4">MORN repeat protein</fullName>
    </recommendedName>
</protein>
<dbReference type="SUPFAM" id="SSF82185">
    <property type="entry name" value="Histone H3 K4-specific methyltransferase SET7/9 N-terminal domain"/>
    <property type="match status" value="1"/>
</dbReference>
<dbReference type="EMBL" id="CP120682">
    <property type="protein sequence ID" value="WKN36107.1"/>
    <property type="molecule type" value="Genomic_DNA"/>
</dbReference>
<name>A0AA49GKS4_9BACT</name>
<organism evidence="3">
    <name type="scientific">Roseihalotalea indica</name>
    <dbReference type="NCBI Taxonomy" id="2867963"/>
    <lineage>
        <taxon>Bacteria</taxon>
        <taxon>Pseudomonadati</taxon>
        <taxon>Bacteroidota</taxon>
        <taxon>Cytophagia</taxon>
        <taxon>Cytophagales</taxon>
        <taxon>Catalimonadaceae</taxon>
        <taxon>Roseihalotalea</taxon>
    </lineage>
</organism>
<dbReference type="SMART" id="SM00698">
    <property type="entry name" value="MORN"/>
    <property type="match status" value="3"/>
</dbReference>
<keyword evidence="1" id="KW-0677">Repeat</keyword>
<evidence type="ECO:0000313" key="3">
    <source>
        <dbReference type="EMBL" id="WKN36107.1"/>
    </source>
</evidence>
<dbReference type="Pfam" id="PF02493">
    <property type="entry name" value="MORN"/>
    <property type="match status" value="3"/>
</dbReference>
<dbReference type="GO" id="GO:0005829">
    <property type="term" value="C:cytosol"/>
    <property type="evidence" value="ECO:0007669"/>
    <property type="project" value="TreeGrafter"/>
</dbReference>
<gene>
    <name evidence="3" type="ORF">K4G66_27450</name>
</gene>
<feature type="chain" id="PRO_5041205518" description="MORN repeat protein" evidence="2">
    <location>
        <begin position="23"/>
        <end position="132"/>
    </location>
</feature>
<feature type="signal peptide" evidence="2">
    <location>
        <begin position="1"/>
        <end position="22"/>
    </location>
</feature>
<accession>A0AA49GKS4</accession>
<dbReference type="AlphaFoldDB" id="A0AA49GKS4"/>
<reference evidence="3" key="2">
    <citation type="journal article" date="2024" name="Antonie Van Leeuwenhoek">
        <title>Roseihalotalea indica gen. nov., sp. nov., a halophilic Bacteroidetes from mesopelagic Southwest Indian Ocean with higher carbohydrate metabolic potential.</title>
        <authorList>
            <person name="Chen B."/>
            <person name="Zhang M."/>
            <person name="Lin D."/>
            <person name="Ye J."/>
            <person name="Tang K."/>
        </authorList>
    </citation>
    <scope>NUCLEOTIDE SEQUENCE</scope>
    <source>
        <strain evidence="3">TK19036</strain>
    </source>
</reference>
<dbReference type="PANTHER" id="PTHR43215:SF14">
    <property type="entry name" value="RADIAL SPOKE HEAD 1 HOMOLOG"/>
    <property type="match status" value="1"/>
</dbReference>
<keyword evidence="2" id="KW-0732">Signal</keyword>
<dbReference type="Gene3D" id="2.20.110.10">
    <property type="entry name" value="Histone H3 K4-specific methyltransferase SET7/9 N-terminal domain"/>
    <property type="match status" value="1"/>
</dbReference>
<evidence type="ECO:0000256" key="2">
    <source>
        <dbReference type="SAM" id="SignalP"/>
    </source>
</evidence>
<evidence type="ECO:0008006" key="4">
    <source>
        <dbReference type="Google" id="ProtNLM"/>
    </source>
</evidence>
<evidence type="ECO:0000256" key="1">
    <source>
        <dbReference type="ARBA" id="ARBA00022737"/>
    </source>
</evidence>
<proteinExistence type="predicted"/>
<reference evidence="3" key="1">
    <citation type="journal article" date="2023" name="Comput. Struct. Biotechnol. J.">
        <title>Discovery of a novel marine Bacteroidetes with a rich repertoire of carbohydrate-active enzymes.</title>
        <authorList>
            <person name="Chen B."/>
            <person name="Liu G."/>
            <person name="Chen Q."/>
            <person name="Wang H."/>
            <person name="Liu L."/>
            <person name="Tang K."/>
        </authorList>
    </citation>
    <scope>NUCLEOTIDE SEQUENCE</scope>
    <source>
        <strain evidence="3">TK19036</strain>
    </source>
</reference>
<dbReference type="InterPro" id="IPR003409">
    <property type="entry name" value="MORN"/>
</dbReference>
<dbReference type="PANTHER" id="PTHR43215">
    <property type="entry name" value="RADIAL SPOKE HEAD 1 HOMOLOG"/>
    <property type="match status" value="1"/>
</dbReference>
<sequence length="132" mass="14505">MRLILLLFGTTLATLIGLLNHASETMSMDFNDCRVMVDDIAGSYEGDCSKGKAHGQGKAIGKDTYVGEFKKGYPDGQGTYTWINGNYYEGEFIKGKREGEGKMVFASVKEDSVQAGYWEDDIYQGAQSSNSE</sequence>